<dbReference type="SMART" id="SM00062">
    <property type="entry name" value="PBPb"/>
    <property type="match status" value="1"/>
</dbReference>
<dbReference type="CDD" id="cd13530">
    <property type="entry name" value="PBP2_peptides_like"/>
    <property type="match status" value="1"/>
</dbReference>
<dbReference type="SMART" id="SM00079">
    <property type="entry name" value="PBPe"/>
    <property type="match status" value="1"/>
</dbReference>
<dbReference type="GO" id="GO:0016020">
    <property type="term" value="C:membrane"/>
    <property type="evidence" value="ECO:0007669"/>
    <property type="project" value="InterPro"/>
</dbReference>
<dbReference type="Gene3D" id="3.40.190.10">
    <property type="entry name" value="Periplasmic binding protein-like II"/>
    <property type="match status" value="2"/>
</dbReference>
<gene>
    <name evidence="5" type="ORF">UFOPK2761_02405</name>
</gene>
<evidence type="ECO:0000313" key="5">
    <source>
        <dbReference type="EMBL" id="CAB4757487.1"/>
    </source>
</evidence>
<dbReference type="AlphaFoldDB" id="A0A6J6UG18"/>
<dbReference type="SUPFAM" id="SSF53850">
    <property type="entry name" value="Periplasmic binding protein-like II"/>
    <property type="match status" value="1"/>
</dbReference>
<dbReference type="EMBL" id="CAEZYQ010000020">
    <property type="protein sequence ID" value="CAB4757487.1"/>
    <property type="molecule type" value="Genomic_DNA"/>
</dbReference>
<dbReference type="PANTHER" id="PTHR35936:SF17">
    <property type="entry name" value="ARGININE-BINDING EXTRACELLULAR PROTEIN ARTP"/>
    <property type="match status" value="1"/>
</dbReference>
<keyword evidence="1" id="KW-0732">Signal</keyword>
<protein>
    <submittedName>
        <fullName evidence="5">Unannotated protein</fullName>
    </submittedName>
</protein>
<feature type="domain" description="Ionotropic glutamate receptor C-terminal" evidence="4">
    <location>
        <begin position="62"/>
        <end position="290"/>
    </location>
</feature>
<sequence>MRRTLASTAVLALGTLSALTACAPVDEEPTASDPGSSPSATEEAGVDPAECVTDDMLLEPGVLTVGTDSPAYEPWFVDNDPTNGEGYESAVAYEVAERLGFSEDQVTWTKVPFNTSYAPGAKEFDFDINQISITPERAEVVDFSAGYYQAAQAVIALEGTAGAEATSLADLADLRLGAQTGTTSLTAIREIIQPAEDPSVFEDTNAAKQALDNDQVDAILADLPTAFYISAVEIPGSVIVGQFQPETGEQEEFGMLFEKGSPLVACVDAALAAMTEDGTLEAIETEWLSDVVDVPELQ</sequence>
<feature type="domain" description="Solute-binding protein family 3/N-terminal" evidence="3">
    <location>
        <begin position="62"/>
        <end position="291"/>
    </location>
</feature>
<accession>A0A6J6UG18</accession>
<dbReference type="InterPro" id="IPR001638">
    <property type="entry name" value="Solute-binding_3/MltF_N"/>
</dbReference>
<proteinExistence type="predicted"/>
<evidence type="ECO:0000256" key="2">
    <source>
        <dbReference type="SAM" id="MobiDB-lite"/>
    </source>
</evidence>
<dbReference type="Pfam" id="PF00497">
    <property type="entry name" value="SBP_bac_3"/>
    <property type="match status" value="1"/>
</dbReference>
<reference evidence="5" key="1">
    <citation type="submission" date="2020-05" db="EMBL/GenBank/DDBJ databases">
        <authorList>
            <person name="Chiriac C."/>
            <person name="Salcher M."/>
            <person name="Ghai R."/>
            <person name="Kavagutti S V."/>
        </authorList>
    </citation>
    <scope>NUCLEOTIDE SEQUENCE</scope>
</reference>
<feature type="region of interest" description="Disordered" evidence="2">
    <location>
        <begin position="26"/>
        <end position="47"/>
    </location>
</feature>
<evidence type="ECO:0000259" key="3">
    <source>
        <dbReference type="SMART" id="SM00062"/>
    </source>
</evidence>
<dbReference type="PROSITE" id="PS51257">
    <property type="entry name" value="PROKAR_LIPOPROTEIN"/>
    <property type="match status" value="1"/>
</dbReference>
<evidence type="ECO:0000256" key="1">
    <source>
        <dbReference type="ARBA" id="ARBA00022729"/>
    </source>
</evidence>
<evidence type="ECO:0000259" key="4">
    <source>
        <dbReference type="SMART" id="SM00079"/>
    </source>
</evidence>
<dbReference type="InterPro" id="IPR001320">
    <property type="entry name" value="Iontro_rcpt_C"/>
</dbReference>
<organism evidence="5">
    <name type="scientific">freshwater metagenome</name>
    <dbReference type="NCBI Taxonomy" id="449393"/>
    <lineage>
        <taxon>unclassified sequences</taxon>
        <taxon>metagenomes</taxon>
        <taxon>ecological metagenomes</taxon>
    </lineage>
</organism>
<dbReference type="GO" id="GO:0015276">
    <property type="term" value="F:ligand-gated monoatomic ion channel activity"/>
    <property type="evidence" value="ECO:0007669"/>
    <property type="project" value="InterPro"/>
</dbReference>
<name>A0A6J6UG18_9ZZZZ</name>
<dbReference type="PANTHER" id="PTHR35936">
    <property type="entry name" value="MEMBRANE-BOUND LYTIC MUREIN TRANSGLYCOSYLASE F"/>
    <property type="match status" value="1"/>
</dbReference>